<dbReference type="InterPro" id="IPR008731">
    <property type="entry name" value="PTS_EIN"/>
</dbReference>
<dbReference type="InterPro" id="IPR008279">
    <property type="entry name" value="PEP-util_enz_mobile_dom"/>
</dbReference>
<keyword evidence="11 17" id="KW-0808">Transferase</keyword>
<comment type="subcellular location">
    <subcellularLocation>
        <location evidence="4 17">Cytoplasm</location>
    </subcellularLocation>
</comment>
<evidence type="ECO:0000256" key="3">
    <source>
        <dbReference type="ARBA" id="ARBA00002728"/>
    </source>
</evidence>
<dbReference type="InterPro" id="IPR036637">
    <property type="entry name" value="Phosphohistidine_dom_sf"/>
</dbReference>
<dbReference type="EMBL" id="CP146256">
    <property type="protein sequence ID" value="XAH73342.1"/>
    <property type="molecule type" value="Genomic_DNA"/>
</dbReference>
<evidence type="ECO:0000256" key="17">
    <source>
        <dbReference type="PIRNR" id="PIRNR000732"/>
    </source>
</evidence>
<feature type="domain" description="PEP-utilising enzyme C-terminal" evidence="19">
    <location>
        <begin position="246"/>
        <end position="535"/>
    </location>
</feature>
<evidence type="ECO:0000313" key="21">
    <source>
        <dbReference type="EMBL" id="XAH73342.1"/>
    </source>
</evidence>
<keyword evidence="22" id="KW-1185">Reference proteome</keyword>
<dbReference type="SUPFAM" id="SSF47831">
    <property type="entry name" value="Enzyme I of the PEP:sugar phosphotransferase system HPr-binding (sub)domain"/>
    <property type="match status" value="1"/>
</dbReference>
<evidence type="ECO:0000256" key="7">
    <source>
        <dbReference type="ARBA" id="ARBA00016544"/>
    </source>
</evidence>
<keyword evidence="12 17" id="KW-0598">Phosphotransferase system</keyword>
<dbReference type="PANTHER" id="PTHR46244:SF3">
    <property type="entry name" value="PHOSPHOENOLPYRUVATE-PROTEIN PHOSPHOTRANSFERASE"/>
    <property type="match status" value="1"/>
</dbReference>
<evidence type="ECO:0000256" key="1">
    <source>
        <dbReference type="ARBA" id="ARBA00000683"/>
    </source>
</evidence>
<keyword evidence="9 17" id="KW-0963">Cytoplasm</keyword>
<keyword evidence="10 17" id="KW-0762">Sugar transport</keyword>
<keyword evidence="14 17" id="KW-0418">Kinase</keyword>
<evidence type="ECO:0000256" key="12">
    <source>
        <dbReference type="ARBA" id="ARBA00022683"/>
    </source>
</evidence>
<dbReference type="Pfam" id="PF00391">
    <property type="entry name" value="PEP-utilizers"/>
    <property type="match status" value="1"/>
</dbReference>
<keyword evidence="8 17" id="KW-0813">Transport</keyword>
<evidence type="ECO:0000256" key="6">
    <source>
        <dbReference type="ARBA" id="ARBA00012232"/>
    </source>
</evidence>
<dbReference type="Pfam" id="PF05524">
    <property type="entry name" value="PEP-utilisers_N"/>
    <property type="match status" value="1"/>
</dbReference>
<dbReference type="InterPro" id="IPR023151">
    <property type="entry name" value="PEP_util_CS"/>
</dbReference>
<dbReference type="InterPro" id="IPR000121">
    <property type="entry name" value="PEP_util_C"/>
</dbReference>
<keyword evidence="13 17" id="KW-0479">Metal-binding</keyword>
<evidence type="ECO:0000256" key="10">
    <source>
        <dbReference type="ARBA" id="ARBA00022597"/>
    </source>
</evidence>
<dbReference type="InterPro" id="IPR040442">
    <property type="entry name" value="Pyrv_kinase-like_dom_sf"/>
</dbReference>
<evidence type="ECO:0000256" key="4">
    <source>
        <dbReference type="ARBA" id="ARBA00004496"/>
    </source>
</evidence>
<reference evidence="21 22" key="1">
    <citation type="submission" date="2024-02" db="EMBL/GenBank/DDBJ databases">
        <title>Bacterial strain from lacustrine sediment.</title>
        <authorList>
            <person name="Petit C."/>
            <person name="Fadhlaoui K."/>
        </authorList>
    </citation>
    <scope>NUCLEOTIDE SEQUENCE [LARGE SCALE GENOMIC DNA]</scope>
    <source>
        <strain evidence="21 22">IPX-CK</strain>
    </source>
</reference>
<name>A0ABZ3EUH5_9FIRM</name>
<dbReference type="Proteomes" id="UP001451571">
    <property type="component" value="Chromosome"/>
</dbReference>
<comment type="catalytic activity">
    <reaction evidence="1 17">
        <text>L-histidyl-[protein] + phosphoenolpyruvate = N(pros)-phospho-L-histidyl-[protein] + pyruvate</text>
        <dbReference type="Rhea" id="RHEA:23880"/>
        <dbReference type="Rhea" id="RHEA-COMP:9745"/>
        <dbReference type="Rhea" id="RHEA-COMP:9746"/>
        <dbReference type="ChEBI" id="CHEBI:15361"/>
        <dbReference type="ChEBI" id="CHEBI:29979"/>
        <dbReference type="ChEBI" id="CHEBI:58702"/>
        <dbReference type="ChEBI" id="CHEBI:64837"/>
        <dbReference type="EC" id="2.7.3.9"/>
    </reaction>
</comment>
<evidence type="ECO:0000256" key="16">
    <source>
        <dbReference type="ARBA" id="ARBA00033235"/>
    </source>
</evidence>
<feature type="domain" description="Phosphotransferase system enzyme I N-terminal" evidence="20">
    <location>
        <begin position="2"/>
        <end position="121"/>
    </location>
</feature>
<evidence type="ECO:0000259" key="20">
    <source>
        <dbReference type="Pfam" id="PF05524"/>
    </source>
</evidence>
<dbReference type="NCBIfam" id="TIGR01417">
    <property type="entry name" value="PTS_I_fam"/>
    <property type="match status" value="1"/>
</dbReference>
<dbReference type="InterPro" id="IPR024692">
    <property type="entry name" value="PTS_EI"/>
</dbReference>
<dbReference type="SUPFAM" id="SSF52009">
    <property type="entry name" value="Phosphohistidine domain"/>
    <property type="match status" value="1"/>
</dbReference>
<evidence type="ECO:0000256" key="2">
    <source>
        <dbReference type="ARBA" id="ARBA00001946"/>
    </source>
</evidence>
<dbReference type="PANTHER" id="PTHR46244">
    <property type="entry name" value="PHOSPHOENOLPYRUVATE-PROTEIN PHOSPHOTRANSFERASE"/>
    <property type="match status" value="1"/>
</dbReference>
<dbReference type="InterPro" id="IPR018274">
    <property type="entry name" value="PEP_util_AS"/>
</dbReference>
<protein>
    <recommendedName>
        <fullName evidence="7 17">Phosphoenolpyruvate-protein phosphotransferase</fullName>
        <ecNumber evidence="6 17">2.7.3.9</ecNumber>
    </recommendedName>
    <alternativeName>
        <fullName evidence="16 17">Phosphotransferase system, enzyme I</fullName>
    </alternativeName>
</protein>
<comment type="function">
    <text evidence="3 17">General (non sugar-specific) component of the phosphoenolpyruvate-dependent sugar phosphotransferase system (sugar PTS). This major carbohydrate active-transport system catalyzes the phosphorylation of incoming sugar substrates concomitantly with their translocation across the cell membrane. Enzyme I transfers the phosphoryl group from phosphoenolpyruvate (PEP) to the phosphoryl carrier protein (HPr).</text>
</comment>
<evidence type="ECO:0000256" key="8">
    <source>
        <dbReference type="ARBA" id="ARBA00022448"/>
    </source>
</evidence>
<dbReference type="InterPro" id="IPR015813">
    <property type="entry name" value="Pyrv/PenolPyrv_kinase-like_dom"/>
</dbReference>
<dbReference type="PROSITE" id="PS00742">
    <property type="entry name" value="PEP_ENZYMES_2"/>
    <property type="match status" value="1"/>
</dbReference>
<dbReference type="InterPro" id="IPR006318">
    <property type="entry name" value="PTS_EI-like"/>
</dbReference>
<keyword evidence="15 17" id="KW-0460">Magnesium</keyword>
<comment type="cofactor">
    <cofactor evidence="2 17">
        <name>Mg(2+)</name>
        <dbReference type="ChEBI" id="CHEBI:18420"/>
    </cofactor>
</comment>
<evidence type="ECO:0000256" key="11">
    <source>
        <dbReference type="ARBA" id="ARBA00022679"/>
    </source>
</evidence>
<evidence type="ECO:0000256" key="13">
    <source>
        <dbReference type="ARBA" id="ARBA00022723"/>
    </source>
</evidence>
<dbReference type="Gene3D" id="3.50.30.10">
    <property type="entry name" value="Phosphohistidine domain"/>
    <property type="match status" value="1"/>
</dbReference>
<evidence type="ECO:0000256" key="9">
    <source>
        <dbReference type="ARBA" id="ARBA00022490"/>
    </source>
</evidence>
<dbReference type="GO" id="GO:0008965">
    <property type="term" value="F:phosphoenolpyruvate-protein phosphotransferase activity"/>
    <property type="evidence" value="ECO:0007669"/>
    <property type="project" value="UniProtKB-EC"/>
</dbReference>
<evidence type="ECO:0000256" key="14">
    <source>
        <dbReference type="ARBA" id="ARBA00022777"/>
    </source>
</evidence>
<dbReference type="RefSeq" id="WP_342756950.1">
    <property type="nucleotide sequence ID" value="NZ_CP146256.1"/>
</dbReference>
<evidence type="ECO:0000313" key="22">
    <source>
        <dbReference type="Proteomes" id="UP001451571"/>
    </source>
</evidence>
<evidence type="ECO:0000256" key="15">
    <source>
        <dbReference type="ARBA" id="ARBA00022842"/>
    </source>
</evidence>
<gene>
    <name evidence="21" type="primary">ptsP</name>
    <name evidence="21" type="ORF">V6984_17820</name>
</gene>
<dbReference type="PIRSF" id="PIRSF000732">
    <property type="entry name" value="PTS_enzyme_I"/>
    <property type="match status" value="1"/>
</dbReference>
<comment type="similarity">
    <text evidence="5 17">Belongs to the PEP-utilizing enzyme family.</text>
</comment>
<sequence>MHGYGVSKGLCYAKILVLNEEAIAFPVEIGSPAEEERKFLDAQAAVLEETIKLRDKTNETAGGNAADILDVHCSLLRDSGLIEPIKEEIANQTGAALAVEKVMNGVIAQFEAMENEYFAQRALDMKDIKDNLICKILNIKKPDVSSLPEPTIIVGSDIAPSTTAGMDLKMVSGMLMELGGITSHTAILARTLDIPAVVGVNGLLAKVKTGDLIGFDGETGEIFLNLKENEIKSLKKKIEEQHEEKSRWNKFSGEPAVTSDGKKFDIFGNIGSPDDVEKVLERGGEGIGLFRSEFLYLSSKILPDEEKQYDAYKKVLEKMDGRPVIVRTLDIGGDKDVPALRLAKEANPFLGLRALRLCRRKEDVFHTQLRALLRASIYGNLKIMFPMISSMEELIWAKEKLRQCQEELQEEQVPFKEKIEIGIMVEIPAVAVMAECFAGECDFFSIGTNDLSQYSLAVDRGNETVADLYTYYHPAVIRLIKMAIDGAHKNNIMCGMCGEAAGDPKMIPLLMGMGLDEYSMAAASIPEVKEWIGKLNTEKCKELVEQILRLSTAKEIEEMLRKFYIQNK</sequence>
<dbReference type="InterPro" id="IPR036618">
    <property type="entry name" value="PtsI_HPr-bd_sf"/>
</dbReference>
<accession>A0ABZ3EUH5</accession>
<organism evidence="21 22">
    <name type="scientific">Kineothrix sedimenti</name>
    <dbReference type="NCBI Taxonomy" id="3123317"/>
    <lineage>
        <taxon>Bacteria</taxon>
        <taxon>Bacillati</taxon>
        <taxon>Bacillota</taxon>
        <taxon>Clostridia</taxon>
        <taxon>Lachnospirales</taxon>
        <taxon>Lachnospiraceae</taxon>
        <taxon>Kineothrix</taxon>
    </lineage>
</organism>
<dbReference type="PROSITE" id="PS00370">
    <property type="entry name" value="PEP_ENZYMES_PHOS_SITE"/>
    <property type="match status" value="1"/>
</dbReference>
<dbReference type="PRINTS" id="PR01736">
    <property type="entry name" value="PHPHTRNFRASE"/>
</dbReference>
<evidence type="ECO:0000259" key="19">
    <source>
        <dbReference type="Pfam" id="PF02896"/>
    </source>
</evidence>
<dbReference type="Pfam" id="PF02896">
    <property type="entry name" value="PEP-utilizers_C"/>
    <property type="match status" value="1"/>
</dbReference>
<dbReference type="SUPFAM" id="SSF51621">
    <property type="entry name" value="Phosphoenolpyruvate/pyruvate domain"/>
    <property type="match status" value="1"/>
</dbReference>
<dbReference type="Gene3D" id="1.10.274.10">
    <property type="entry name" value="PtsI, HPr-binding domain"/>
    <property type="match status" value="1"/>
</dbReference>
<dbReference type="Gene3D" id="3.20.20.60">
    <property type="entry name" value="Phosphoenolpyruvate-binding domains"/>
    <property type="match status" value="1"/>
</dbReference>
<evidence type="ECO:0000259" key="18">
    <source>
        <dbReference type="Pfam" id="PF00391"/>
    </source>
</evidence>
<proteinExistence type="inferred from homology"/>
<feature type="domain" description="PEP-utilising enzyme mobile" evidence="18">
    <location>
        <begin position="148"/>
        <end position="220"/>
    </location>
</feature>
<dbReference type="InterPro" id="IPR050499">
    <property type="entry name" value="PEP-utilizing_PTS_enzyme"/>
</dbReference>
<dbReference type="EC" id="2.7.3.9" evidence="6 17"/>
<evidence type="ECO:0000256" key="5">
    <source>
        <dbReference type="ARBA" id="ARBA00007837"/>
    </source>
</evidence>